<dbReference type="GO" id="GO:0004177">
    <property type="term" value="F:aminopeptidase activity"/>
    <property type="evidence" value="ECO:0007669"/>
    <property type="project" value="UniProtKB-KW"/>
</dbReference>
<feature type="domain" description="Serine aminopeptidase S33" evidence="1">
    <location>
        <begin position="89"/>
        <end position="238"/>
    </location>
</feature>
<keyword evidence="2" id="KW-0645">Protease</keyword>
<sequence>MTTWIFLRGLTREARHWGTLPALWAQHGLGRPLLLDLPGNGTQRDVRVPATVSGMREHVRASAARAWRARPGSVAGAAPEAAQQAIGLPGPPYRILAMSLGAMVATDWAQAYPDEIAGLVLINTSMRPFSTVTERLRPDTWAALLGMARHWHDRVRCERTIHRLTCERLDTRDTDLADWVAIAESAPVTRCAAWQQLIAAARFQTQPARPACPTLLLSSSADRLVNPICTHHLAAAWQVPHTAHPWAGHDLPHDDPQWLCDTVARGEWRSDIG</sequence>
<protein>
    <submittedName>
        <fullName evidence="2">Serine aminopeptidase S33 family</fullName>
    </submittedName>
</protein>
<keyword evidence="2" id="KW-0378">Hydrolase</keyword>
<dbReference type="RefSeq" id="WP_109583429.1">
    <property type="nucleotide sequence ID" value="NZ_QGGT01000002.1"/>
</dbReference>
<dbReference type="InterPro" id="IPR029058">
    <property type="entry name" value="AB_hydrolase_fold"/>
</dbReference>
<dbReference type="SUPFAM" id="SSF53474">
    <property type="entry name" value="alpha/beta-Hydrolases"/>
    <property type="match status" value="1"/>
</dbReference>
<keyword evidence="2" id="KW-0031">Aminopeptidase</keyword>
<reference evidence="2 3" key="1">
    <citation type="submission" date="2018-05" db="EMBL/GenBank/DDBJ databases">
        <title>Genomic Encyclopedia of Type Strains, Phase IV (KMG-V): Genome sequencing to study the core and pangenomes of soil and plant-associated prokaryotes.</title>
        <authorList>
            <person name="Whitman W."/>
        </authorList>
    </citation>
    <scope>NUCLEOTIDE SEQUENCE [LARGE SCALE GENOMIC DNA]</scope>
    <source>
        <strain evidence="2 3">SLV-132</strain>
    </source>
</reference>
<dbReference type="Gene3D" id="3.40.50.1820">
    <property type="entry name" value="alpha/beta hydrolase"/>
    <property type="match status" value="1"/>
</dbReference>
<gene>
    <name evidence="2" type="ORF">C7419_102634</name>
</gene>
<keyword evidence="3" id="KW-1185">Reference proteome</keyword>
<evidence type="ECO:0000313" key="3">
    <source>
        <dbReference type="Proteomes" id="UP000245754"/>
    </source>
</evidence>
<accession>A0A316ETM3</accession>
<dbReference type="AlphaFoldDB" id="A0A316ETM3"/>
<dbReference type="InterPro" id="IPR022742">
    <property type="entry name" value="Hydrolase_4"/>
</dbReference>
<dbReference type="EMBL" id="QGGT01000002">
    <property type="protein sequence ID" value="PWK35356.1"/>
    <property type="molecule type" value="Genomic_DNA"/>
</dbReference>
<dbReference type="Proteomes" id="UP000245754">
    <property type="component" value="Unassembled WGS sequence"/>
</dbReference>
<organism evidence="2 3">
    <name type="scientific">Cupriavidus plantarum</name>
    <dbReference type="NCBI Taxonomy" id="942865"/>
    <lineage>
        <taxon>Bacteria</taxon>
        <taxon>Pseudomonadati</taxon>
        <taxon>Pseudomonadota</taxon>
        <taxon>Betaproteobacteria</taxon>
        <taxon>Burkholderiales</taxon>
        <taxon>Burkholderiaceae</taxon>
        <taxon>Cupriavidus</taxon>
    </lineage>
</organism>
<name>A0A316ETM3_9BURK</name>
<proteinExistence type="predicted"/>
<evidence type="ECO:0000313" key="2">
    <source>
        <dbReference type="EMBL" id="PWK35356.1"/>
    </source>
</evidence>
<evidence type="ECO:0000259" key="1">
    <source>
        <dbReference type="Pfam" id="PF12146"/>
    </source>
</evidence>
<dbReference type="Pfam" id="PF12146">
    <property type="entry name" value="Hydrolase_4"/>
    <property type="match status" value="1"/>
</dbReference>
<comment type="caution">
    <text evidence="2">The sequence shown here is derived from an EMBL/GenBank/DDBJ whole genome shotgun (WGS) entry which is preliminary data.</text>
</comment>